<comment type="caution">
    <text evidence="5">The sequence shown here is derived from an EMBL/GenBank/DDBJ whole genome shotgun (WGS) entry which is preliminary data.</text>
</comment>
<dbReference type="PANTHER" id="PTHR45625:SF16">
    <property type="entry name" value="PEPTIDYL-PROLYL CIS-TRANS ISOMERASE"/>
    <property type="match status" value="1"/>
</dbReference>
<proteinExistence type="inferred from homology"/>
<accession>A0A0R2FTN3</accession>
<reference evidence="5 6" key="1">
    <citation type="journal article" date="2015" name="Genome Announc.">
        <title>Expanding the biotechnology potential of lactobacilli through comparative genomics of 213 strains and associated genera.</title>
        <authorList>
            <person name="Sun Z."/>
            <person name="Harris H.M."/>
            <person name="McCann A."/>
            <person name="Guo C."/>
            <person name="Argimon S."/>
            <person name="Zhang W."/>
            <person name="Yang X."/>
            <person name="Jeffery I.B."/>
            <person name="Cooney J.C."/>
            <person name="Kagawa T.F."/>
            <person name="Liu W."/>
            <person name="Song Y."/>
            <person name="Salvetti E."/>
            <person name="Wrobel A."/>
            <person name="Rasinkangas P."/>
            <person name="Parkhill J."/>
            <person name="Rea M.C."/>
            <person name="O'Sullivan O."/>
            <person name="Ritari J."/>
            <person name="Douillard F.P."/>
            <person name="Paul Ross R."/>
            <person name="Yang R."/>
            <person name="Briner A.E."/>
            <person name="Felis G.E."/>
            <person name="de Vos W.M."/>
            <person name="Barrangou R."/>
            <person name="Klaenhammer T.R."/>
            <person name="Caufield P.W."/>
            <person name="Cui Y."/>
            <person name="Zhang H."/>
            <person name="O'Toole P.W."/>
        </authorList>
    </citation>
    <scope>NUCLEOTIDE SEQUENCE [LARGE SCALE GENOMIC DNA]</scope>
    <source>
        <strain evidence="5 6">DSM 20190</strain>
    </source>
</reference>
<evidence type="ECO:0000256" key="1">
    <source>
        <dbReference type="ARBA" id="ARBA00002388"/>
    </source>
</evidence>
<keyword evidence="2 5" id="KW-0413">Isomerase</keyword>
<evidence type="ECO:0000313" key="6">
    <source>
        <dbReference type="Proteomes" id="UP000051296"/>
    </source>
</evidence>
<feature type="domain" description="PPIase cyclophilin-type" evidence="4">
    <location>
        <begin position="60"/>
        <end position="240"/>
    </location>
</feature>
<dbReference type="PRINTS" id="PR00153">
    <property type="entry name" value="CSAPPISMRASE"/>
</dbReference>
<dbReference type="EMBL" id="JQAX01000005">
    <property type="protein sequence ID" value="KRN30838.1"/>
    <property type="molecule type" value="Genomic_DNA"/>
</dbReference>
<protein>
    <recommendedName>
        <fullName evidence="2">Peptidyl-prolyl cis-trans isomerase</fullName>
        <shortName evidence="2">PPIase</shortName>
        <ecNumber evidence="2">5.2.1.8</ecNumber>
    </recommendedName>
</protein>
<dbReference type="FunCoup" id="A0A0R2FTN3">
    <property type="interactions" value="242"/>
</dbReference>
<evidence type="ECO:0000259" key="4">
    <source>
        <dbReference type="PROSITE" id="PS50072"/>
    </source>
</evidence>
<evidence type="ECO:0000256" key="2">
    <source>
        <dbReference type="RuleBase" id="RU363019"/>
    </source>
</evidence>
<gene>
    <name evidence="5" type="ORF">IV68_GL001266</name>
</gene>
<evidence type="ECO:0000256" key="3">
    <source>
        <dbReference type="SAM" id="MobiDB-lite"/>
    </source>
</evidence>
<dbReference type="InterPro" id="IPR002130">
    <property type="entry name" value="Cyclophilin-type_PPIase_dom"/>
</dbReference>
<name>A0A0R2FTN3_9LACO</name>
<dbReference type="Gene3D" id="2.40.100.10">
    <property type="entry name" value="Cyclophilin-like"/>
    <property type="match status" value="1"/>
</dbReference>
<dbReference type="PANTHER" id="PTHR45625">
    <property type="entry name" value="PEPTIDYL-PROLYL CIS-TRANS ISOMERASE-RELATED"/>
    <property type="match status" value="1"/>
</dbReference>
<dbReference type="PATRIC" id="fig|1123500.6.peg.1264"/>
<dbReference type="PROSITE" id="PS50072">
    <property type="entry name" value="CSA_PPIASE_2"/>
    <property type="match status" value="1"/>
</dbReference>
<dbReference type="InterPro" id="IPR020892">
    <property type="entry name" value="Cyclophilin-type_PPIase_CS"/>
</dbReference>
<dbReference type="GO" id="GO:0006457">
    <property type="term" value="P:protein folding"/>
    <property type="evidence" value="ECO:0007669"/>
    <property type="project" value="InterPro"/>
</dbReference>
<dbReference type="STRING" id="1123500.GCA_000420365_01287"/>
<dbReference type="Pfam" id="PF00160">
    <property type="entry name" value="Pro_isomerase"/>
    <property type="match status" value="1"/>
</dbReference>
<dbReference type="InParanoid" id="A0A0R2FTN3"/>
<dbReference type="eggNOG" id="COG0652">
    <property type="taxonomic scope" value="Bacteria"/>
</dbReference>
<dbReference type="CDD" id="cd00317">
    <property type="entry name" value="cyclophilin"/>
    <property type="match status" value="1"/>
</dbReference>
<sequence length="245" mass="26976">MLLLVGLGTAWVYWQQTHIQAVREQAKAAKQKELNQVPLPQLEKMPAKSQSEAVIHTTKGDITVVLFNQQAPLAVKNFIGLAKQGYYDGTIFHRVMKNFMIQGGDPKGTGQGGHSIWYQKDSHLDSGQGFKNEISTSLYHLRGSLAMANAGKDTNGSQFFINQNPTNQQDQLSKAAYPKRIYEAYHQGGNPKLDGSYTVFGQVLKGMSVVDQIAQEPVEDNGNGEESKPKDPVTVTTVEVVKEAQ</sequence>
<dbReference type="InterPro" id="IPR044666">
    <property type="entry name" value="Cyclophilin_A-like"/>
</dbReference>
<dbReference type="GO" id="GO:0003755">
    <property type="term" value="F:peptidyl-prolyl cis-trans isomerase activity"/>
    <property type="evidence" value="ECO:0007669"/>
    <property type="project" value="UniProtKB-UniRule"/>
</dbReference>
<dbReference type="PROSITE" id="PS00170">
    <property type="entry name" value="CSA_PPIASE_1"/>
    <property type="match status" value="1"/>
</dbReference>
<dbReference type="Proteomes" id="UP000051296">
    <property type="component" value="Unassembled WGS sequence"/>
</dbReference>
<keyword evidence="2" id="KW-0697">Rotamase</keyword>
<dbReference type="SUPFAM" id="SSF50891">
    <property type="entry name" value="Cyclophilin-like"/>
    <property type="match status" value="1"/>
</dbReference>
<feature type="region of interest" description="Disordered" evidence="3">
    <location>
        <begin position="214"/>
        <end position="245"/>
    </location>
</feature>
<dbReference type="InterPro" id="IPR029000">
    <property type="entry name" value="Cyclophilin-like_dom_sf"/>
</dbReference>
<organism evidence="5 6">
    <name type="scientific">Weissella halotolerans DSM 20190</name>
    <dbReference type="NCBI Taxonomy" id="1123500"/>
    <lineage>
        <taxon>Bacteria</taxon>
        <taxon>Bacillati</taxon>
        <taxon>Bacillota</taxon>
        <taxon>Bacilli</taxon>
        <taxon>Lactobacillales</taxon>
        <taxon>Lactobacillaceae</taxon>
        <taxon>Weissella</taxon>
    </lineage>
</organism>
<keyword evidence="6" id="KW-1185">Reference proteome</keyword>
<comment type="catalytic activity">
    <reaction evidence="2">
        <text>[protein]-peptidylproline (omega=180) = [protein]-peptidylproline (omega=0)</text>
        <dbReference type="Rhea" id="RHEA:16237"/>
        <dbReference type="Rhea" id="RHEA-COMP:10747"/>
        <dbReference type="Rhea" id="RHEA-COMP:10748"/>
        <dbReference type="ChEBI" id="CHEBI:83833"/>
        <dbReference type="ChEBI" id="CHEBI:83834"/>
        <dbReference type="EC" id="5.2.1.8"/>
    </reaction>
</comment>
<dbReference type="AlphaFoldDB" id="A0A0R2FTN3"/>
<comment type="similarity">
    <text evidence="2">Belongs to the cyclophilin-type PPIase family.</text>
</comment>
<evidence type="ECO:0000313" key="5">
    <source>
        <dbReference type="EMBL" id="KRN30838.1"/>
    </source>
</evidence>
<dbReference type="EC" id="5.2.1.8" evidence="2"/>
<comment type="function">
    <text evidence="1 2">PPIases accelerate the folding of proteins. It catalyzes the cis-trans isomerization of proline imidic peptide bonds in oligopeptides.</text>
</comment>